<proteinExistence type="predicted"/>
<sequence length="153" mass="17312">MADSVNNEILRKFGDDLLGNMAELMKDAGNEKKKKEREAEDEKPPNVSSKGIQKSLDFNFKIKNILTKAAANGELEEAVKQVQELLKARNGELLLLDSDPSLLQTKEKLEEKNAKHHAVSKKKKQQKARKKGSPKKGKKKTTDPPNRFFVMRE</sequence>
<name>A0A2G5UKT2_9PELO</name>
<keyword evidence="3" id="KW-1185">Reference proteome</keyword>
<dbReference type="EMBL" id="PDUG01000003">
    <property type="protein sequence ID" value="PIC40144.1"/>
    <property type="molecule type" value="Genomic_DNA"/>
</dbReference>
<gene>
    <name evidence="2" type="primary">Cnig_chr_III.g11594</name>
    <name evidence="2" type="ORF">B9Z55_011594</name>
</gene>
<comment type="caution">
    <text evidence="2">The sequence shown here is derived from an EMBL/GenBank/DDBJ whole genome shotgun (WGS) entry which is preliminary data.</text>
</comment>
<feature type="compositionally biased region" description="Basic and acidic residues" evidence="1">
    <location>
        <begin position="24"/>
        <end position="44"/>
    </location>
</feature>
<reference evidence="3" key="1">
    <citation type="submission" date="2017-10" db="EMBL/GenBank/DDBJ databases">
        <title>Rapid genome shrinkage in a self-fertile nematode reveals novel sperm competition proteins.</title>
        <authorList>
            <person name="Yin D."/>
            <person name="Schwarz E.M."/>
            <person name="Thomas C.G."/>
            <person name="Felde R.L."/>
            <person name="Korf I.F."/>
            <person name="Cutter A.D."/>
            <person name="Schartner C.M."/>
            <person name="Ralston E.J."/>
            <person name="Meyer B.J."/>
            <person name="Haag E.S."/>
        </authorList>
    </citation>
    <scope>NUCLEOTIDE SEQUENCE [LARGE SCALE GENOMIC DNA]</scope>
    <source>
        <strain evidence="3">JU1422</strain>
    </source>
</reference>
<evidence type="ECO:0000313" key="2">
    <source>
        <dbReference type="EMBL" id="PIC40144.1"/>
    </source>
</evidence>
<evidence type="ECO:0000313" key="3">
    <source>
        <dbReference type="Proteomes" id="UP000230233"/>
    </source>
</evidence>
<dbReference type="STRING" id="1611254.A0A2G5UKT2"/>
<dbReference type="AlphaFoldDB" id="A0A2G5UKT2"/>
<evidence type="ECO:0000256" key="1">
    <source>
        <dbReference type="SAM" id="MobiDB-lite"/>
    </source>
</evidence>
<organism evidence="2 3">
    <name type="scientific">Caenorhabditis nigoni</name>
    <dbReference type="NCBI Taxonomy" id="1611254"/>
    <lineage>
        <taxon>Eukaryota</taxon>
        <taxon>Metazoa</taxon>
        <taxon>Ecdysozoa</taxon>
        <taxon>Nematoda</taxon>
        <taxon>Chromadorea</taxon>
        <taxon>Rhabditida</taxon>
        <taxon>Rhabditina</taxon>
        <taxon>Rhabditomorpha</taxon>
        <taxon>Rhabditoidea</taxon>
        <taxon>Rhabditidae</taxon>
        <taxon>Peloderinae</taxon>
        <taxon>Caenorhabditis</taxon>
    </lineage>
</organism>
<feature type="region of interest" description="Disordered" evidence="1">
    <location>
        <begin position="24"/>
        <end position="53"/>
    </location>
</feature>
<feature type="compositionally biased region" description="Basic residues" evidence="1">
    <location>
        <begin position="114"/>
        <end position="139"/>
    </location>
</feature>
<accession>A0A2G5UKT2</accession>
<protein>
    <submittedName>
        <fullName evidence="2">Uncharacterized protein</fullName>
    </submittedName>
</protein>
<feature type="region of interest" description="Disordered" evidence="1">
    <location>
        <begin position="108"/>
        <end position="153"/>
    </location>
</feature>
<dbReference type="Proteomes" id="UP000230233">
    <property type="component" value="Chromosome III"/>
</dbReference>